<dbReference type="Proteomes" id="UP000054495">
    <property type="component" value="Unassembled WGS sequence"/>
</dbReference>
<sequence length="94" mass="10469">MFLKARFLEEDTHAKVVLDCISMDDGLDGAGANAEVCSSGGRCGAFRKACGSLVSDASETLRKEFIMFCYNFLKQDKRMPFHAVCSSGRFREMR</sequence>
<dbReference type="EMBL" id="KE125018">
    <property type="protein sequence ID" value="EPB72884.1"/>
    <property type="molecule type" value="Genomic_DNA"/>
</dbReference>
<accession>A0A0D6LM29</accession>
<gene>
    <name evidence="1" type="ORF">ANCCEY_08020</name>
</gene>
<dbReference type="AlphaFoldDB" id="A0A0D6LM29"/>
<evidence type="ECO:0000313" key="2">
    <source>
        <dbReference type="Proteomes" id="UP000054495"/>
    </source>
</evidence>
<name>A0A0D6LM29_9BILA</name>
<protein>
    <submittedName>
        <fullName evidence="1">Uncharacterized protein</fullName>
    </submittedName>
</protein>
<keyword evidence="2" id="KW-1185">Reference proteome</keyword>
<organism evidence="1 2">
    <name type="scientific">Ancylostoma ceylanicum</name>
    <dbReference type="NCBI Taxonomy" id="53326"/>
    <lineage>
        <taxon>Eukaryota</taxon>
        <taxon>Metazoa</taxon>
        <taxon>Ecdysozoa</taxon>
        <taxon>Nematoda</taxon>
        <taxon>Chromadorea</taxon>
        <taxon>Rhabditida</taxon>
        <taxon>Rhabditina</taxon>
        <taxon>Rhabditomorpha</taxon>
        <taxon>Strongyloidea</taxon>
        <taxon>Ancylostomatidae</taxon>
        <taxon>Ancylostomatinae</taxon>
        <taxon>Ancylostoma</taxon>
    </lineage>
</organism>
<reference evidence="1 2" key="1">
    <citation type="submission" date="2013-05" db="EMBL/GenBank/DDBJ databases">
        <title>Draft genome of the parasitic nematode Anyclostoma ceylanicum.</title>
        <authorList>
            <person name="Mitreva M."/>
        </authorList>
    </citation>
    <scope>NUCLEOTIDE SEQUENCE [LARGE SCALE GENOMIC DNA]</scope>
</reference>
<evidence type="ECO:0000313" key="1">
    <source>
        <dbReference type="EMBL" id="EPB72884.1"/>
    </source>
</evidence>
<proteinExistence type="predicted"/>